<protein>
    <submittedName>
        <fullName evidence="1">Ovule protein</fullName>
    </submittedName>
</protein>
<accession>A0A183EEC8</accession>
<dbReference type="WBParaSite" id="GPUH_0001934401-mRNA-1">
    <property type="protein sequence ID" value="GPUH_0001934401-mRNA-1"/>
    <property type="gene ID" value="GPUH_0001934401"/>
</dbReference>
<evidence type="ECO:0000313" key="1">
    <source>
        <dbReference type="WBParaSite" id="GPUH_0001934401-mRNA-1"/>
    </source>
</evidence>
<sequence length="92" mass="10819">LLRSLGNLGETADFSKLFFFRKGRFQDPSQIRTKKRCFLFTKLLREVKSTRLSACSLAKSDSRRSMDWEGERQRNLYNVVRESLLSRIRATV</sequence>
<organism evidence="1">
    <name type="scientific">Gongylonema pulchrum</name>
    <dbReference type="NCBI Taxonomy" id="637853"/>
    <lineage>
        <taxon>Eukaryota</taxon>
        <taxon>Metazoa</taxon>
        <taxon>Ecdysozoa</taxon>
        <taxon>Nematoda</taxon>
        <taxon>Chromadorea</taxon>
        <taxon>Rhabditida</taxon>
        <taxon>Spirurina</taxon>
        <taxon>Spiruromorpha</taxon>
        <taxon>Spiruroidea</taxon>
        <taxon>Gongylonematidae</taxon>
        <taxon>Gongylonema</taxon>
    </lineage>
</organism>
<name>A0A183EEC8_9BILA</name>
<proteinExistence type="predicted"/>
<reference evidence="1" key="1">
    <citation type="submission" date="2016-06" db="UniProtKB">
        <authorList>
            <consortium name="WormBaseParasite"/>
        </authorList>
    </citation>
    <scope>IDENTIFICATION</scope>
</reference>
<dbReference type="AlphaFoldDB" id="A0A183EEC8"/>